<evidence type="ECO:0000313" key="1">
    <source>
        <dbReference type="EMBL" id="KDQ64215.1"/>
    </source>
</evidence>
<gene>
    <name evidence="1" type="ORF">JAAARDRAFT_187575</name>
</gene>
<name>A0A067QDF8_9AGAM</name>
<dbReference type="Proteomes" id="UP000027265">
    <property type="component" value="Unassembled WGS sequence"/>
</dbReference>
<dbReference type="OrthoDB" id="2803656at2759"/>
<dbReference type="EMBL" id="KL197709">
    <property type="protein sequence ID" value="KDQ64215.1"/>
    <property type="molecule type" value="Genomic_DNA"/>
</dbReference>
<accession>A0A067QDF8</accession>
<dbReference type="HOGENOM" id="CLU_1053951_0_0_1"/>
<reference evidence="2" key="1">
    <citation type="journal article" date="2014" name="Proc. Natl. Acad. Sci. U.S.A.">
        <title>Extensive sampling of basidiomycete genomes demonstrates inadequacy of the white-rot/brown-rot paradigm for wood decay fungi.</title>
        <authorList>
            <person name="Riley R."/>
            <person name="Salamov A.A."/>
            <person name="Brown D.W."/>
            <person name="Nagy L.G."/>
            <person name="Floudas D."/>
            <person name="Held B.W."/>
            <person name="Levasseur A."/>
            <person name="Lombard V."/>
            <person name="Morin E."/>
            <person name="Otillar R."/>
            <person name="Lindquist E.A."/>
            <person name="Sun H."/>
            <person name="LaButti K.M."/>
            <person name="Schmutz J."/>
            <person name="Jabbour D."/>
            <person name="Luo H."/>
            <person name="Baker S.E."/>
            <person name="Pisabarro A.G."/>
            <person name="Walton J.D."/>
            <person name="Blanchette R.A."/>
            <person name="Henrissat B."/>
            <person name="Martin F."/>
            <person name="Cullen D."/>
            <person name="Hibbett D.S."/>
            <person name="Grigoriev I.V."/>
        </authorList>
    </citation>
    <scope>NUCLEOTIDE SEQUENCE [LARGE SCALE GENOMIC DNA]</scope>
    <source>
        <strain evidence="2">MUCL 33604</strain>
    </source>
</reference>
<evidence type="ECO:0000313" key="2">
    <source>
        <dbReference type="Proteomes" id="UP000027265"/>
    </source>
</evidence>
<organism evidence="1 2">
    <name type="scientific">Jaapia argillacea MUCL 33604</name>
    <dbReference type="NCBI Taxonomy" id="933084"/>
    <lineage>
        <taxon>Eukaryota</taxon>
        <taxon>Fungi</taxon>
        <taxon>Dikarya</taxon>
        <taxon>Basidiomycota</taxon>
        <taxon>Agaricomycotina</taxon>
        <taxon>Agaricomycetes</taxon>
        <taxon>Agaricomycetidae</taxon>
        <taxon>Jaapiales</taxon>
        <taxon>Jaapiaceae</taxon>
        <taxon>Jaapia</taxon>
    </lineage>
</organism>
<protein>
    <submittedName>
        <fullName evidence="1">Uncharacterized protein</fullName>
    </submittedName>
</protein>
<dbReference type="STRING" id="933084.A0A067QDF8"/>
<keyword evidence="2" id="KW-1185">Reference proteome</keyword>
<sequence>MNAAPHLRHDSRVKPPEPRTNSLVAVEQGGRSAPLAVKSLPPVSNEPSLLSTTRNTHVAHTNNDALQIAAQLFPWLLMTSSLDKVAQQAESASKSAIKSLANELSAEEAEISGQRIRFDAERLISFYEELAAGETSQFISSTMESLVRHETDSSKAMDDTLKISNIDDSQINNSHPFRNLQELLDRLDRLTREASQLEHSIAHILAHHNRNPSYVKPVFEVYLPILRSRTENINSARQLVLATKDTLALRLRIASSNLDVYCTR</sequence>
<dbReference type="InParanoid" id="A0A067QDF8"/>
<proteinExistence type="predicted"/>
<dbReference type="AlphaFoldDB" id="A0A067QDF8"/>